<dbReference type="SUPFAM" id="SSF52210">
    <property type="entry name" value="Succinyl-CoA synthetase domains"/>
    <property type="match status" value="2"/>
</dbReference>
<accession>A0A2S6ACU8</accession>
<evidence type="ECO:0000313" key="6">
    <source>
        <dbReference type="Proteomes" id="UP000238356"/>
    </source>
</evidence>
<dbReference type="AlphaFoldDB" id="A0A2S6ACU8"/>
<comment type="caution">
    <text evidence="5">The sequence shown here is derived from an EMBL/GenBank/DDBJ whole genome shotgun (WGS) entry which is preliminary data.</text>
</comment>
<evidence type="ECO:0000256" key="3">
    <source>
        <dbReference type="ARBA" id="ARBA00022840"/>
    </source>
</evidence>
<dbReference type="Gene3D" id="3.40.50.261">
    <property type="entry name" value="Succinyl-CoA synthetase domains"/>
    <property type="match status" value="2"/>
</dbReference>
<evidence type="ECO:0000256" key="2">
    <source>
        <dbReference type="ARBA" id="ARBA00022741"/>
    </source>
</evidence>
<dbReference type="GO" id="GO:0043758">
    <property type="term" value="F:acetate-CoA ligase (ADP-forming) activity"/>
    <property type="evidence" value="ECO:0007669"/>
    <property type="project" value="InterPro"/>
</dbReference>
<dbReference type="SMART" id="SM00881">
    <property type="entry name" value="CoA_binding"/>
    <property type="match status" value="1"/>
</dbReference>
<dbReference type="EMBL" id="PSZD01000002">
    <property type="protein sequence ID" value="PPJ31924.1"/>
    <property type="molecule type" value="Genomic_DNA"/>
</dbReference>
<dbReference type="Pfam" id="PF13380">
    <property type="entry name" value="CoA_binding_2"/>
    <property type="match status" value="1"/>
</dbReference>
<dbReference type="Gene3D" id="3.30.1490.20">
    <property type="entry name" value="ATP-grasp fold, A domain"/>
    <property type="match status" value="1"/>
</dbReference>
<dbReference type="InterPro" id="IPR032875">
    <property type="entry name" value="Succ_CoA_lig_flav_dom"/>
</dbReference>
<keyword evidence="3" id="KW-0067">ATP-binding</keyword>
<dbReference type="GeneID" id="66720349"/>
<dbReference type="InterPro" id="IPR003781">
    <property type="entry name" value="CoA-bd"/>
</dbReference>
<dbReference type="Pfam" id="PF13607">
    <property type="entry name" value="Succ_CoA_lig"/>
    <property type="match status" value="1"/>
</dbReference>
<organism evidence="5 6">
    <name type="scientific">Nocardia nova</name>
    <dbReference type="NCBI Taxonomy" id="37330"/>
    <lineage>
        <taxon>Bacteria</taxon>
        <taxon>Bacillati</taxon>
        <taxon>Actinomycetota</taxon>
        <taxon>Actinomycetes</taxon>
        <taxon>Mycobacteriales</taxon>
        <taxon>Nocardiaceae</taxon>
        <taxon>Nocardia</taxon>
    </lineage>
</organism>
<sequence>MVQAHSALSAVQTAPARSALARLFDPRSVAVIGASADPGKRGYQAVRGLQEAGYAYPVYPVNPRGGRILGLEVASSIAQLPYGVDVALIALPAAAVPDALRRCAAVGIPAAVVLANGFEETGAAGVQAQTALARAIAETGIRVVGPNTSGLLNLATGANLVGVQNVPPGAISVITQSGNMLLSLVNDLRTLRGTGIHAYVGLGNQVDVSYDECLAELARHPETGVIAIHIEGFTDGRAFLRSAAQAIRDTPVVVLRGGRSQAGRATARSHTASVAGSDAVAAAVLRQAGVESAERSDELAVLANALASTHPMALGRGVVVLSDGGGHAALAADALAAAGVELAALADDTRDALRQLLGPAAAVFNPVDVAGATDTDPALFADAVEILTRDPAVGLVLIVGMYGGYHLRFDAALAEQEAAATARLLECTAAQKVPLVVHSCYAGERNVHHDLMRARGVSVTSSLDHAARIVAALRRRGRILATAAQRSSFALPRPAPRLVSDRPVLDEPSARTFLSRQGIDVGEWTVAPTIADVVVAVREYRRPCALRIVSPDVVHKSDVGGVRLHVAAADAEATATAMIGSVTSGVPGARIDGIIVTPMAEPGVELLVGAMRDPVFGPVVAFGSGGVLVEARDDVTFRAAPLTDVEALEMIEETRASRLLDGHRHLEAIDRKQLARLLVRVGAIVAAHPEIAELDLNPVIASGTAILPVDVRIILSDNDTEEAGR</sequence>
<dbReference type="Gene3D" id="3.40.50.720">
    <property type="entry name" value="NAD(P)-binding Rossmann-like Domain"/>
    <property type="match status" value="1"/>
</dbReference>
<protein>
    <recommendedName>
        <fullName evidence="4">CoA-binding domain-containing protein</fullName>
    </recommendedName>
</protein>
<feature type="domain" description="CoA-binding" evidence="4">
    <location>
        <begin position="23"/>
        <end position="118"/>
    </location>
</feature>
<dbReference type="RefSeq" id="WP_104362497.1">
    <property type="nucleotide sequence ID" value="NZ_JAHUVX010000002.1"/>
</dbReference>
<dbReference type="Pfam" id="PF19045">
    <property type="entry name" value="Ligase_CoA_2"/>
    <property type="match status" value="1"/>
</dbReference>
<dbReference type="SUPFAM" id="SSF56059">
    <property type="entry name" value="Glutathione synthetase ATP-binding domain-like"/>
    <property type="match status" value="1"/>
</dbReference>
<dbReference type="InterPro" id="IPR043938">
    <property type="entry name" value="Ligase_CoA_dom"/>
</dbReference>
<dbReference type="Gene3D" id="3.30.470.20">
    <property type="entry name" value="ATP-grasp fold, B domain"/>
    <property type="match status" value="1"/>
</dbReference>
<evidence type="ECO:0000259" key="4">
    <source>
        <dbReference type="SMART" id="SM00881"/>
    </source>
</evidence>
<keyword evidence="2" id="KW-0547">Nucleotide-binding</keyword>
<dbReference type="PANTHER" id="PTHR43334">
    <property type="entry name" value="ACETATE--COA LIGASE [ADP-FORMING]"/>
    <property type="match status" value="1"/>
</dbReference>
<dbReference type="InterPro" id="IPR013815">
    <property type="entry name" value="ATP_grasp_subdomain_1"/>
</dbReference>
<reference evidence="5 6" key="1">
    <citation type="submission" date="2018-02" db="EMBL/GenBank/DDBJ databases">
        <title>8 Nocardia nova and 1 Nocardia cyriacigeorgica strain used for evolution to TMP-SMX.</title>
        <authorList>
            <person name="Mehta H."/>
            <person name="Weng J."/>
            <person name="Shamoo Y."/>
        </authorList>
    </citation>
    <scope>NUCLEOTIDE SEQUENCE [LARGE SCALE GENOMIC DNA]</scope>
    <source>
        <strain evidence="5 6">BAA2227</strain>
    </source>
</reference>
<dbReference type="GO" id="GO:0005524">
    <property type="term" value="F:ATP binding"/>
    <property type="evidence" value="ECO:0007669"/>
    <property type="project" value="UniProtKB-KW"/>
</dbReference>
<dbReference type="Proteomes" id="UP000238356">
    <property type="component" value="Unassembled WGS sequence"/>
</dbReference>
<dbReference type="InterPro" id="IPR036291">
    <property type="entry name" value="NAD(P)-bd_dom_sf"/>
</dbReference>
<keyword evidence="1" id="KW-0436">Ligase</keyword>
<dbReference type="PANTHER" id="PTHR43334:SF1">
    <property type="entry name" value="3-HYDROXYPROPIONATE--COA LIGASE [ADP-FORMING]"/>
    <property type="match status" value="1"/>
</dbReference>
<keyword evidence="6" id="KW-1185">Reference proteome</keyword>
<name>A0A2S6ACU8_9NOCA</name>
<evidence type="ECO:0000313" key="5">
    <source>
        <dbReference type="EMBL" id="PPJ31924.1"/>
    </source>
</evidence>
<evidence type="ECO:0000256" key="1">
    <source>
        <dbReference type="ARBA" id="ARBA00022598"/>
    </source>
</evidence>
<dbReference type="Pfam" id="PF13549">
    <property type="entry name" value="ATP-grasp_5"/>
    <property type="match status" value="1"/>
</dbReference>
<dbReference type="SUPFAM" id="SSF51735">
    <property type="entry name" value="NAD(P)-binding Rossmann-fold domains"/>
    <property type="match status" value="1"/>
</dbReference>
<dbReference type="InterPro" id="IPR051538">
    <property type="entry name" value="Acyl-CoA_Synth/Transferase"/>
</dbReference>
<gene>
    <name evidence="5" type="ORF">C5F51_03335</name>
</gene>
<dbReference type="InterPro" id="IPR016102">
    <property type="entry name" value="Succinyl-CoA_synth-like"/>
</dbReference>
<proteinExistence type="predicted"/>